<evidence type="ECO:0000313" key="3">
    <source>
        <dbReference type="Proteomes" id="UP000028702"/>
    </source>
</evidence>
<dbReference type="EMBL" id="BBIO01000017">
    <property type="protein sequence ID" value="GAK46345.1"/>
    <property type="molecule type" value="Genomic_DNA"/>
</dbReference>
<reference evidence="2 3" key="1">
    <citation type="submission" date="2014-07" db="EMBL/GenBank/DDBJ databases">
        <title>Tepidicaulis marinum gen. nov., sp. nov., a novel marine bacterium denitrifying nitrate to nitrous oxide strictly under microaerobic conditions.</title>
        <authorList>
            <person name="Takeuchi M."/>
            <person name="Yamagishi T."/>
            <person name="Kamagata Y."/>
            <person name="Oshima K."/>
            <person name="Hattori M."/>
            <person name="Katayama T."/>
            <person name="Hanada S."/>
            <person name="Tamaki H."/>
            <person name="Marumo K."/>
            <person name="Maeda H."/>
            <person name="Nedachi M."/>
            <person name="Iwasaki W."/>
            <person name="Suwa Y."/>
            <person name="Sakata S."/>
        </authorList>
    </citation>
    <scope>NUCLEOTIDE SEQUENCE [LARGE SCALE GENOMIC DNA]</scope>
    <source>
        <strain evidence="2 3">MA2</strain>
    </source>
</reference>
<feature type="transmembrane region" description="Helical" evidence="1">
    <location>
        <begin position="12"/>
        <end position="36"/>
    </location>
</feature>
<evidence type="ECO:0000256" key="1">
    <source>
        <dbReference type="SAM" id="Phobius"/>
    </source>
</evidence>
<evidence type="ECO:0000313" key="2">
    <source>
        <dbReference type="EMBL" id="GAK46345.1"/>
    </source>
</evidence>
<organism evidence="2 3">
    <name type="scientific">Tepidicaulis marinus</name>
    <dbReference type="NCBI Taxonomy" id="1333998"/>
    <lineage>
        <taxon>Bacteria</taxon>
        <taxon>Pseudomonadati</taxon>
        <taxon>Pseudomonadota</taxon>
        <taxon>Alphaproteobacteria</taxon>
        <taxon>Hyphomicrobiales</taxon>
        <taxon>Parvibaculaceae</taxon>
        <taxon>Tepidicaulis</taxon>
    </lineage>
</organism>
<feature type="transmembrane region" description="Helical" evidence="1">
    <location>
        <begin position="48"/>
        <end position="66"/>
    </location>
</feature>
<feature type="transmembrane region" description="Helical" evidence="1">
    <location>
        <begin position="75"/>
        <end position="97"/>
    </location>
</feature>
<keyword evidence="1" id="KW-0812">Transmembrane</keyword>
<dbReference type="RefSeq" id="WP_045448811.1">
    <property type="nucleotide sequence ID" value="NZ_BBIO01000017.1"/>
</dbReference>
<keyword evidence="3" id="KW-1185">Reference proteome</keyword>
<dbReference type="AlphaFoldDB" id="A0A081BE77"/>
<sequence>MREESERHYGLAALFAGIGLIFWANVPALFAGHFAATGLPPATIPLHAFANGLGGTGWFAAAFLTLKGRFEAASWLGYFCAGLWAWDMVTTAYLPAMPVPPHQWLWGPISVLLMCLALRRLSAAA</sequence>
<proteinExistence type="predicted"/>
<gene>
    <name evidence="2" type="ORF">M2A_2844</name>
</gene>
<dbReference type="STRING" id="1333998.M2A_2844"/>
<protein>
    <submittedName>
        <fullName evidence="2">Uncharacterized protein</fullName>
    </submittedName>
</protein>
<keyword evidence="1" id="KW-0472">Membrane</keyword>
<feature type="transmembrane region" description="Helical" evidence="1">
    <location>
        <begin position="103"/>
        <end position="121"/>
    </location>
</feature>
<comment type="caution">
    <text evidence="2">The sequence shown here is derived from an EMBL/GenBank/DDBJ whole genome shotgun (WGS) entry which is preliminary data.</text>
</comment>
<keyword evidence="1" id="KW-1133">Transmembrane helix</keyword>
<accession>A0A081BE77</accession>
<name>A0A081BE77_9HYPH</name>
<dbReference type="Proteomes" id="UP000028702">
    <property type="component" value="Unassembled WGS sequence"/>
</dbReference>